<feature type="region of interest" description="Disordered" evidence="1">
    <location>
        <begin position="265"/>
        <end position="288"/>
    </location>
</feature>
<evidence type="ECO:0000313" key="2">
    <source>
        <dbReference type="EMBL" id="KAF6831854.1"/>
    </source>
</evidence>
<dbReference type="Proteomes" id="UP000654918">
    <property type="component" value="Unassembled WGS sequence"/>
</dbReference>
<sequence length="394" mass="42702">MTTVAALVSRFATGWDGTGDGRQGVNRAAHLEAVSLPLRLQSFAAAASAVRRTPSLFVLRYLAGRGLHCHVEAGGYWERLGAMSRTLFFTLSWRLSSPYPSSSARREREWERLEMALRTVAVCVAAQSWWSLNPISSWAPSRRHAMRCDAMFILHREAPQMRQTGCAAAVAAATGRPLAVASVLAAANTVVARWGLGTQTGATQLAYGAVLRCAALGFCRDDRRFPARFGFDESGGGERAEADGIHQSNSATPVRLFAPPIDPPYSAQSQTERRAGWNATAHGDAQRPEMIEAAGGRGSGKESCDDVGSSRAFRVQCADFGSGLPRAQFVLGRGVCDRLSPGWMTLDDDMIDGTEWDDMMCDVSKPGGGRLRDVVVVSKNQSEERARREQPPVR</sequence>
<name>A0A8H6KHZ9_9PEZI</name>
<evidence type="ECO:0000256" key="1">
    <source>
        <dbReference type="SAM" id="MobiDB-lite"/>
    </source>
</evidence>
<comment type="caution">
    <text evidence="2">The sequence shown here is derived from an EMBL/GenBank/DDBJ whole genome shotgun (WGS) entry which is preliminary data.</text>
</comment>
<evidence type="ECO:0000313" key="3">
    <source>
        <dbReference type="Proteomes" id="UP000654918"/>
    </source>
</evidence>
<keyword evidence="3" id="KW-1185">Reference proteome</keyword>
<dbReference type="AlphaFoldDB" id="A0A8H6KHZ9"/>
<organism evidence="2 3">
    <name type="scientific">Colletotrichum plurivorum</name>
    <dbReference type="NCBI Taxonomy" id="2175906"/>
    <lineage>
        <taxon>Eukaryota</taxon>
        <taxon>Fungi</taxon>
        <taxon>Dikarya</taxon>
        <taxon>Ascomycota</taxon>
        <taxon>Pezizomycotina</taxon>
        <taxon>Sordariomycetes</taxon>
        <taxon>Hypocreomycetidae</taxon>
        <taxon>Glomerellales</taxon>
        <taxon>Glomerellaceae</taxon>
        <taxon>Colletotrichum</taxon>
        <taxon>Colletotrichum orchidearum species complex</taxon>
    </lineage>
</organism>
<protein>
    <submittedName>
        <fullName evidence="2">Uncharacterized protein</fullName>
    </submittedName>
</protein>
<reference evidence="2" key="1">
    <citation type="journal article" date="2020" name="Phytopathology">
        <title>Genome Sequence Resources of Colletotrichum truncatum, C. plurivorum, C. musicola, and C. sojae: Four Species Pathogenic to Soybean (Glycine max).</title>
        <authorList>
            <person name="Rogerio F."/>
            <person name="Boufleur T.R."/>
            <person name="Ciampi-Guillardi M."/>
            <person name="Sukno S.A."/>
            <person name="Thon M.R."/>
            <person name="Massola Junior N.S."/>
            <person name="Baroncelli R."/>
        </authorList>
    </citation>
    <scope>NUCLEOTIDE SEQUENCE</scope>
    <source>
        <strain evidence="2">LFN00145</strain>
    </source>
</reference>
<dbReference type="EMBL" id="WIGO01000076">
    <property type="protein sequence ID" value="KAF6831854.1"/>
    <property type="molecule type" value="Genomic_DNA"/>
</dbReference>
<gene>
    <name evidence="2" type="ORF">CPLU01_06503</name>
</gene>
<accession>A0A8H6KHZ9</accession>
<proteinExistence type="predicted"/>